<sequence length="84" mass="9552">MGEYLKRAERSRATDDDVNAVELNFSKKRKLYCDLGNEYRGDLELPKNALSPVASSTSGCFKCDESIEVGRRSFRSPDLEDVDW</sequence>
<proteinExistence type="predicted"/>
<accession>A0A2G9G5T7</accession>
<dbReference type="Proteomes" id="UP000231279">
    <property type="component" value="Unassembled WGS sequence"/>
</dbReference>
<keyword evidence="2" id="KW-1185">Reference proteome</keyword>
<dbReference type="AlphaFoldDB" id="A0A2G9G5T7"/>
<name>A0A2G9G5T7_9LAMI</name>
<organism evidence="1 2">
    <name type="scientific">Handroanthus impetiginosus</name>
    <dbReference type="NCBI Taxonomy" id="429701"/>
    <lineage>
        <taxon>Eukaryota</taxon>
        <taxon>Viridiplantae</taxon>
        <taxon>Streptophyta</taxon>
        <taxon>Embryophyta</taxon>
        <taxon>Tracheophyta</taxon>
        <taxon>Spermatophyta</taxon>
        <taxon>Magnoliopsida</taxon>
        <taxon>eudicotyledons</taxon>
        <taxon>Gunneridae</taxon>
        <taxon>Pentapetalae</taxon>
        <taxon>asterids</taxon>
        <taxon>lamiids</taxon>
        <taxon>Lamiales</taxon>
        <taxon>Bignoniaceae</taxon>
        <taxon>Crescentiina</taxon>
        <taxon>Tabebuia alliance</taxon>
        <taxon>Handroanthus</taxon>
    </lineage>
</organism>
<comment type="caution">
    <text evidence="1">The sequence shown here is derived from an EMBL/GenBank/DDBJ whole genome shotgun (WGS) entry which is preliminary data.</text>
</comment>
<reference evidence="2" key="1">
    <citation type="journal article" date="2018" name="Gigascience">
        <title>Genome assembly of the Pink Ipe (Handroanthus impetiginosus, Bignoniaceae), a highly valued, ecologically keystone Neotropical timber forest tree.</title>
        <authorList>
            <person name="Silva-Junior O.B."/>
            <person name="Grattapaglia D."/>
            <person name="Novaes E."/>
            <person name="Collevatti R.G."/>
        </authorList>
    </citation>
    <scope>NUCLEOTIDE SEQUENCE [LARGE SCALE GENOMIC DNA]</scope>
    <source>
        <strain evidence="2">cv. UFG-1</strain>
    </source>
</reference>
<evidence type="ECO:0000313" key="1">
    <source>
        <dbReference type="EMBL" id="PIN00667.1"/>
    </source>
</evidence>
<dbReference type="EMBL" id="NKXS01006817">
    <property type="protein sequence ID" value="PIN00667.1"/>
    <property type="molecule type" value="Genomic_DNA"/>
</dbReference>
<gene>
    <name evidence="1" type="ORF">CDL12_26830</name>
</gene>
<protein>
    <submittedName>
        <fullName evidence="1">Uncharacterized protein</fullName>
    </submittedName>
</protein>
<evidence type="ECO:0000313" key="2">
    <source>
        <dbReference type="Proteomes" id="UP000231279"/>
    </source>
</evidence>